<dbReference type="GO" id="GO:0090529">
    <property type="term" value="P:cell septum assembly"/>
    <property type="evidence" value="ECO:0007669"/>
    <property type="project" value="InterPro"/>
</dbReference>
<dbReference type="Pfam" id="PF08478">
    <property type="entry name" value="POTRA_1"/>
    <property type="match status" value="1"/>
</dbReference>
<dbReference type="Proteomes" id="UP000600865">
    <property type="component" value="Unassembled WGS sequence"/>
</dbReference>
<dbReference type="GO" id="GO:0005886">
    <property type="term" value="C:plasma membrane"/>
    <property type="evidence" value="ECO:0007669"/>
    <property type="project" value="UniProtKB-SubCell"/>
</dbReference>
<feature type="domain" description="POTRA" evidence="10">
    <location>
        <begin position="90"/>
        <end position="158"/>
    </location>
</feature>
<evidence type="ECO:0000256" key="3">
    <source>
        <dbReference type="ARBA" id="ARBA00022519"/>
    </source>
</evidence>
<sequence>MAAIKKGQSKFGGMMRVSPLKPGLRGSQNWMAAQMRAAKHSPKAFMRFVLKIIGTFGFLIFIALWLGGYLPAIRQNMDAWKVDRLMAAGFVVEQVDVMGEGRLNERDIRIAAQIQRGTYFFGVDLDAARDRTESLPWVEKAVVRRLWPNRIVVQVVETTPYALWQHEGVLHLLADSGQPIIPVSEAISIPLGLKTYVGADAPADARNIEASLAPHQEIWTRVESLVRFPSGRWDLHLRNETIVQLPAENVDIALRKLASLDRETFILSREVGSIDLRLPDRIGLKAKTADALQST</sequence>
<evidence type="ECO:0000256" key="6">
    <source>
        <dbReference type="ARBA" id="ARBA00022989"/>
    </source>
</evidence>
<evidence type="ECO:0000313" key="12">
    <source>
        <dbReference type="Proteomes" id="UP000600865"/>
    </source>
</evidence>
<evidence type="ECO:0000259" key="10">
    <source>
        <dbReference type="PROSITE" id="PS51779"/>
    </source>
</evidence>
<evidence type="ECO:0000256" key="8">
    <source>
        <dbReference type="ARBA" id="ARBA00023306"/>
    </source>
</evidence>
<name>A0A918NCV7_9PROT</name>
<dbReference type="RefSeq" id="WP_189581709.1">
    <property type="nucleotide sequence ID" value="NZ_BMYV01000001.1"/>
</dbReference>
<evidence type="ECO:0000313" key="11">
    <source>
        <dbReference type="EMBL" id="GGX60896.1"/>
    </source>
</evidence>
<dbReference type="PANTHER" id="PTHR35851">
    <property type="entry name" value="CELL DIVISION PROTEIN FTSQ"/>
    <property type="match status" value="1"/>
</dbReference>
<dbReference type="GO" id="GO:0043093">
    <property type="term" value="P:FtsZ-dependent cytokinesis"/>
    <property type="evidence" value="ECO:0007669"/>
    <property type="project" value="UniProtKB-UniRule"/>
</dbReference>
<keyword evidence="3 9" id="KW-0997">Cell inner membrane</keyword>
<keyword evidence="4 9" id="KW-0132">Cell division</keyword>
<protein>
    <recommendedName>
        <fullName evidence="9">Cell division protein FtsQ</fullName>
    </recommendedName>
</protein>
<comment type="similarity">
    <text evidence="9">Belongs to the FtsQ/DivIB family. FtsQ subfamily.</text>
</comment>
<keyword evidence="8 9" id="KW-0131">Cell cycle</keyword>
<keyword evidence="12" id="KW-1185">Reference proteome</keyword>
<dbReference type="GO" id="GO:0032153">
    <property type="term" value="C:cell division site"/>
    <property type="evidence" value="ECO:0007669"/>
    <property type="project" value="UniProtKB-UniRule"/>
</dbReference>
<keyword evidence="7 9" id="KW-0472">Membrane</keyword>
<dbReference type="Gene3D" id="3.10.20.310">
    <property type="entry name" value="membrane protein fhac"/>
    <property type="match status" value="1"/>
</dbReference>
<dbReference type="Pfam" id="PF03799">
    <property type="entry name" value="FtsQ_DivIB_C"/>
    <property type="match status" value="1"/>
</dbReference>
<comment type="subcellular location">
    <subcellularLocation>
        <location evidence="9">Cell inner membrane</location>
        <topology evidence="9">Single-pass type II membrane protein</topology>
    </subcellularLocation>
    <subcellularLocation>
        <location evidence="1">Membrane</location>
    </subcellularLocation>
    <text evidence="9">Localizes to the division septum.</text>
</comment>
<reference evidence="11 12" key="1">
    <citation type="journal article" date="2014" name="Int. J. Syst. Evol. Microbiol.">
        <title>Complete genome sequence of Corynebacterium casei LMG S-19264T (=DSM 44701T), isolated from a smear-ripened cheese.</title>
        <authorList>
            <consortium name="US DOE Joint Genome Institute (JGI-PGF)"/>
            <person name="Walter F."/>
            <person name="Albersmeier A."/>
            <person name="Kalinowski J."/>
            <person name="Ruckert C."/>
        </authorList>
    </citation>
    <scope>NUCLEOTIDE SEQUENCE [LARGE SCALE GENOMIC DNA]</scope>
    <source>
        <strain evidence="11 12">KCTC 23968</strain>
    </source>
</reference>
<proteinExistence type="inferred from homology"/>
<dbReference type="AlphaFoldDB" id="A0A918NCV7"/>
<dbReference type="InterPro" id="IPR013685">
    <property type="entry name" value="POTRA_FtsQ_type"/>
</dbReference>
<evidence type="ECO:0000256" key="7">
    <source>
        <dbReference type="ARBA" id="ARBA00023136"/>
    </source>
</evidence>
<gene>
    <name evidence="9" type="primary">ftsQ</name>
    <name evidence="11" type="ORF">GCM10011309_08410</name>
</gene>
<keyword evidence="2 9" id="KW-1003">Cell membrane</keyword>
<evidence type="ECO:0000256" key="9">
    <source>
        <dbReference type="HAMAP-Rule" id="MF_00911"/>
    </source>
</evidence>
<comment type="caution">
    <text evidence="11">The sequence shown here is derived from an EMBL/GenBank/DDBJ whole genome shotgun (WGS) entry which is preliminary data.</text>
</comment>
<dbReference type="HAMAP" id="MF_00911">
    <property type="entry name" value="FtsQ_subfam"/>
    <property type="match status" value="1"/>
</dbReference>
<dbReference type="PANTHER" id="PTHR35851:SF1">
    <property type="entry name" value="CELL DIVISION PROTEIN FTSQ"/>
    <property type="match status" value="1"/>
</dbReference>
<evidence type="ECO:0000256" key="2">
    <source>
        <dbReference type="ARBA" id="ARBA00022475"/>
    </source>
</evidence>
<dbReference type="InterPro" id="IPR005548">
    <property type="entry name" value="Cell_div_FtsQ/DivIB_C"/>
</dbReference>
<dbReference type="InterPro" id="IPR026579">
    <property type="entry name" value="FtsQ"/>
</dbReference>
<keyword evidence="6 9" id="KW-1133">Transmembrane helix</keyword>
<comment type="function">
    <text evidence="9">Essential cell division protein.</text>
</comment>
<dbReference type="EMBL" id="BMYV01000001">
    <property type="protein sequence ID" value="GGX60896.1"/>
    <property type="molecule type" value="Genomic_DNA"/>
</dbReference>
<feature type="transmembrane region" description="Helical" evidence="9">
    <location>
        <begin position="48"/>
        <end position="70"/>
    </location>
</feature>
<evidence type="ECO:0000256" key="5">
    <source>
        <dbReference type="ARBA" id="ARBA00022692"/>
    </source>
</evidence>
<dbReference type="InterPro" id="IPR034746">
    <property type="entry name" value="POTRA"/>
</dbReference>
<keyword evidence="5 9" id="KW-0812">Transmembrane</keyword>
<evidence type="ECO:0000256" key="1">
    <source>
        <dbReference type="ARBA" id="ARBA00004370"/>
    </source>
</evidence>
<evidence type="ECO:0000256" key="4">
    <source>
        <dbReference type="ARBA" id="ARBA00022618"/>
    </source>
</evidence>
<accession>A0A918NCV7</accession>
<organism evidence="11 12">
    <name type="scientific">Litorimonas cladophorae</name>
    <dbReference type="NCBI Taxonomy" id="1220491"/>
    <lineage>
        <taxon>Bacteria</taxon>
        <taxon>Pseudomonadati</taxon>
        <taxon>Pseudomonadota</taxon>
        <taxon>Alphaproteobacteria</taxon>
        <taxon>Maricaulales</taxon>
        <taxon>Robiginitomaculaceae</taxon>
    </lineage>
</organism>
<dbReference type="PROSITE" id="PS51779">
    <property type="entry name" value="POTRA"/>
    <property type="match status" value="1"/>
</dbReference>